<evidence type="ECO:0000313" key="1">
    <source>
        <dbReference type="EMBL" id="MDT2770850.1"/>
    </source>
</evidence>
<reference evidence="1 2" key="1">
    <citation type="submission" date="2023-03" db="EMBL/GenBank/DDBJ databases">
        <authorList>
            <person name="Shen W."/>
            <person name="Cai J."/>
        </authorList>
    </citation>
    <scope>NUCLEOTIDE SEQUENCE [LARGE SCALE GENOMIC DNA]</scope>
    <source>
        <strain evidence="1 2">Y59</strain>
    </source>
</reference>
<gene>
    <name evidence="1" type="ORF">P7H46_08380</name>
</gene>
<proteinExistence type="predicted"/>
<evidence type="ECO:0000313" key="2">
    <source>
        <dbReference type="Proteomes" id="UP001269061"/>
    </source>
</evidence>
<dbReference type="EMBL" id="JARQAZ010000006">
    <property type="protein sequence ID" value="MDT2770850.1"/>
    <property type="molecule type" value="Genomic_DNA"/>
</dbReference>
<protein>
    <submittedName>
        <fullName evidence="1">Uncharacterized protein</fullName>
    </submittedName>
</protein>
<organism evidence="1 2">
    <name type="scientific">Enterococcus pseudoavium</name>
    <dbReference type="NCBI Taxonomy" id="44007"/>
    <lineage>
        <taxon>Bacteria</taxon>
        <taxon>Bacillati</taxon>
        <taxon>Bacillota</taxon>
        <taxon>Bacilli</taxon>
        <taxon>Lactobacillales</taxon>
        <taxon>Enterococcaceae</taxon>
        <taxon>Enterococcus</taxon>
    </lineage>
</organism>
<sequence>MGESLMLDAPAAAQIFLESMLESDKQYLLNVLLGLDSTHNLNQHTSFYSYRNLKKILHPKQSHPMQSLHFTNQSQDCLIIRQLKDRSFLKNSYHIEILLNNQSYNYRLIDCLLAQLHESCYVDVYSYA</sequence>
<dbReference type="RefSeq" id="WP_311815739.1">
    <property type="nucleotide sequence ID" value="NZ_JARQAZ010000006.1"/>
</dbReference>
<accession>A0ABU3FJC5</accession>
<dbReference type="Proteomes" id="UP001269061">
    <property type="component" value="Unassembled WGS sequence"/>
</dbReference>
<name>A0ABU3FJC5_9ENTE</name>
<comment type="caution">
    <text evidence="1">The sequence shown here is derived from an EMBL/GenBank/DDBJ whole genome shotgun (WGS) entry which is preliminary data.</text>
</comment>
<keyword evidence="2" id="KW-1185">Reference proteome</keyword>